<evidence type="ECO:0000256" key="5">
    <source>
        <dbReference type="ARBA" id="ARBA00022692"/>
    </source>
</evidence>
<comment type="subcellular location">
    <subcellularLocation>
        <location evidence="1">Cell membrane</location>
        <topology evidence="1">Multi-pass membrane protein</topology>
    </subcellularLocation>
</comment>
<comment type="similarity">
    <text evidence="2">Belongs to the binding-protein-dependent transport system permease family. FecCD subfamily.</text>
</comment>
<evidence type="ECO:0000256" key="4">
    <source>
        <dbReference type="ARBA" id="ARBA00022475"/>
    </source>
</evidence>
<evidence type="ECO:0000256" key="2">
    <source>
        <dbReference type="ARBA" id="ARBA00007935"/>
    </source>
</evidence>
<evidence type="ECO:0000256" key="8">
    <source>
        <dbReference type="SAM" id="Phobius"/>
    </source>
</evidence>
<protein>
    <submittedName>
        <fullName evidence="9">Iron chelate uptake ABC transporter family permease subunit</fullName>
    </submittedName>
</protein>
<evidence type="ECO:0000313" key="10">
    <source>
        <dbReference type="Proteomes" id="UP000234560"/>
    </source>
</evidence>
<dbReference type="KEGG" id="cpyr:CYJ47_04090"/>
<dbReference type="Gene3D" id="1.10.3470.10">
    <property type="entry name" value="ABC transporter involved in vitamin B12 uptake, BtuC"/>
    <property type="match status" value="1"/>
</dbReference>
<accession>A0AAF1BT92</accession>
<feature type="transmembrane region" description="Helical" evidence="8">
    <location>
        <begin position="62"/>
        <end position="83"/>
    </location>
</feature>
<keyword evidence="6 8" id="KW-1133">Transmembrane helix</keyword>
<gene>
    <name evidence="9" type="ORF">CYJ47_04090</name>
</gene>
<dbReference type="EMBL" id="CP136958">
    <property type="protein sequence ID" value="WOT02959.1"/>
    <property type="molecule type" value="Genomic_DNA"/>
</dbReference>
<sequence>MWAVQRRRRVRTVAVGIAFAILACVTYLLILGHGATKLSPGEVLSTLFGGGTSQQILVVWDLRLPVAIATIVSGAVLGISGSWTQTVT</sequence>
<keyword evidence="3" id="KW-0813">Transport</keyword>
<keyword evidence="7 8" id="KW-0472">Membrane</keyword>
<feature type="transmembrane region" description="Helical" evidence="8">
    <location>
        <begin position="12"/>
        <end position="30"/>
    </location>
</feature>
<proteinExistence type="inferred from homology"/>
<dbReference type="Proteomes" id="UP000234560">
    <property type="component" value="Chromosome"/>
</dbReference>
<dbReference type="InterPro" id="IPR037294">
    <property type="entry name" value="ABC_BtuC-like"/>
</dbReference>
<dbReference type="InterPro" id="IPR000522">
    <property type="entry name" value="ABC_transptr_permease_BtuC"/>
</dbReference>
<reference evidence="9" key="1">
    <citation type="submission" date="2017-12" db="EMBL/GenBank/DDBJ databases">
        <authorList>
            <person name="Thomas-White K."/>
            <person name="Wolfe A.J."/>
        </authorList>
    </citation>
    <scope>NUCLEOTIDE SEQUENCE</scope>
    <source>
        <strain evidence="9">UMB0763</strain>
    </source>
</reference>
<evidence type="ECO:0000313" key="9">
    <source>
        <dbReference type="EMBL" id="WOT02959.1"/>
    </source>
</evidence>
<reference evidence="9" key="2">
    <citation type="submission" date="2023-10" db="EMBL/GenBank/DDBJ databases">
        <authorList>
            <person name="Choi B."/>
        </authorList>
    </citation>
    <scope>NUCLEOTIDE SEQUENCE</scope>
    <source>
        <strain evidence="9">UMB0763</strain>
    </source>
</reference>
<name>A0AAF1BT92_9CORY</name>
<dbReference type="AlphaFoldDB" id="A0AAF1BT92"/>
<evidence type="ECO:0000256" key="6">
    <source>
        <dbReference type="ARBA" id="ARBA00022989"/>
    </source>
</evidence>
<dbReference type="Pfam" id="PF01032">
    <property type="entry name" value="FecCD"/>
    <property type="match status" value="1"/>
</dbReference>
<keyword evidence="5 8" id="KW-0812">Transmembrane</keyword>
<organism evidence="9 10">
    <name type="scientific">Corynebacterium pyruviciproducens</name>
    <dbReference type="NCBI Taxonomy" id="598660"/>
    <lineage>
        <taxon>Bacteria</taxon>
        <taxon>Bacillati</taxon>
        <taxon>Actinomycetota</taxon>
        <taxon>Actinomycetes</taxon>
        <taxon>Mycobacteriales</taxon>
        <taxon>Corynebacteriaceae</taxon>
        <taxon>Corynebacterium</taxon>
    </lineage>
</organism>
<keyword evidence="4" id="KW-1003">Cell membrane</keyword>
<dbReference type="GO" id="GO:0005886">
    <property type="term" value="C:plasma membrane"/>
    <property type="evidence" value="ECO:0007669"/>
    <property type="project" value="UniProtKB-SubCell"/>
</dbReference>
<evidence type="ECO:0000256" key="1">
    <source>
        <dbReference type="ARBA" id="ARBA00004651"/>
    </source>
</evidence>
<evidence type="ECO:0000256" key="3">
    <source>
        <dbReference type="ARBA" id="ARBA00022448"/>
    </source>
</evidence>
<dbReference type="SUPFAM" id="SSF81345">
    <property type="entry name" value="ABC transporter involved in vitamin B12 uptake, BtuC"/>
    <property type="match status" value="1"/>
</dbReference>
<dbReference type="GO" id="GO:0022857">
    <property type="term" value="F:transmembrane transporter activity"/>
    <property type="evidence" value="ECO:0007669"/>
    <property type="project" value="InterPro"/>
</dbReference>
<dbReference type="PROSITE" id="PS51257">
    <property type="entry name" value="PROKAR_LIPOPROTEIN"/>
    <property type="match status" value="1"/>
</dbReference>
<dbReference type="RefSeq" id="WP_101679157.1">
    <property type="nucleotide sequence ID" value="NZ_CAMYCO010000002.1"/>
</dbReference>
<evidence type="ECO:0000256" key="7">
    <source>
        <dbReference type="ARBA" id="ARBA00023136"/>
    </source>
</evidence>